<dbReference type="Pfam" id="PF13654">
    <property type="entry name" value="AAA_32"/>
    <property type="match status" value="1"/>
</dbReference>
<dbReference type="InterPro" id="IPR020568">
    <property type="entry name" value="Ribosomal_Su5_D2-typ_SF"/>
</dbReference>
<evidence type="ECO:0000313" key="5">
    <source>
        <dbReference type="Proteomes" id="UP000184447"/>
    </source>
</evidence>
<accession>A0A1M5RF38</accession>
<evidence type="ECO:0000259" key="3">
    <source>
        <dbReference type="PROSITE" id="PS51786"/>
    </source>
</evidence>
<evidence type="ECO:0000313" key="4">
    <source>
        <dbReference type="EMBL" id="SHH24881.1"/>
    </source>
</evidence>
<dbReference type="InterPro" id="IPR046843">
    <property type="entry name" value="LonB_AAA-LID"/>
</dbReference>
<dbReference type="EC" id="3.4.21.53" evidence="2"/>
<dbReference type="GO" id="GO:0030163">
    <property type="term" value="P:protein catabolic process"/>
    <property type="evidence" value="ECO:0007669"/>
    <property type="project" value="InterPro"/>
</dbReference>
<dbReference type="PROSITE" id="PS51786">
    <property type="entry name" value="LON_PROTEOLYTIC"/>
    <property type="match status" value="1"/>
</dbReference>
<dbReference type="InterPro" id="IPR027065">
    <property type="entry name" value="Lon_Prtase"/>
</dbReference>
<dbReference type="GO" id="GO:0005524">
    <property type="term" value="F:ATP binding"/>
    <property type="evidence" value="ECO:0007669"/>
    <property type="project" value="InterPro"/>
</dbReference>
<dbReference type="PANTHER" id="PTHR10046">
    <property type="entry name" value="ATP DEPENDENT LON PROTEASE FAMILY MEMBER"/>
    <property type="match status" value="1"/>
</dbReference>
<proteinExistence type="inferred from homology"/>
<dbReference type="GO" id="GO:0004252">
    <property type="term" value="F:serine-type endopeptidase activity"/>
    <property type="evidence" value="ECO:0007669"/>
    <property type="project" value="UniProtKB-UniRule"/>
</dbReference>
<dbReference type="InterPro" id="IPR027417">
    <property type="entry name" value="P-loop_NTPase"/>
</dbReference>
<dbReference type="Gene3D" id="3.30.230.10">
    <property type="match status" value="1"/>
</dbReference>
<feature type="active site" evidence="2">
    <location>
        <position position="652"/>
    </location>
</feature>
<dbReference type="SUPFAM" id="SSF54211">
    <property type="entry name" value="Ribosomal protein S5 domain 2-like"/>
    <property type="match status" value="1"/>
</dbReference>
<organism evidence="4 5">
    <name type="scientific">Clostridium grantii DSM 8605</name>
    <dbReference type="NCBI Taxonomy" id="1121316"/>
    <lineage>
        <taxon>Bacteria</taxon>
        <taxon>Bacillati</taxon>
        <taxon>Bacillota</taxon>
        <taxon>Clostridia</taxon>
        <taxon>Eubacteriales</taxon>
        <taxon>Clostridiaceae</taxon>
        <taxon>Clostridium</taxon>
    </lineage>
</organism>
<dbReference type="Pfam" id="PF20436">
    <property type="entry name" value="LonB_AAA-LID"/>
    <property type="match status" value="1"/>
</dbReference>
<dbReference type="GO" id="GO:0006508">
    <property type="term" value="P:proteolysis"/>
    <property type="evidence" value="ECO:0007669"/>
    <property type="project" value="UniProtKB-KW"/>
</dbReference>
<evidence type="ECO:0000256" key="2">
    <source>
        <dbReference type="PROSITE-ProRule" id="PRU01122"/>
    </source>
</evidence>
<dbReference type="AlphaFoldDB" id="A0A1M5RF38"/>
<dbReference type="InterPro" id="IPR008269">
    <property type="entry name" value="Lon_proteolytic"/>
</dbReference>
<gene>
    <name evidence="4" type="ORF">SAMN02745207_00496</name>
</gene>
<comment type="similarity">
    <text evidence="2">Belongs to the peptidase S16 family.</text>
</comment>
<dbReference type="InterPro" id="IPR046844">
    <property type="entry name" value="Lon-like_helical"/>
</dbReference>
<keyword evidence="1 2" id="KW-0645">Protease</keyword>
<dbReference type="EMBL" id="FQXM01000003">
    <property type="protein sequence ID" value="SHH24881.1"/>
    <property type="molecule type" value="Genomic_DNA"/>
</dbReference>
<dbReference type="InterPro" id="IPR014721">
    <property type="entry name" value="Ribsml_uS5_D2-typ_fold_subgr"/>
</dbReference>
<dbReference type="Gene3D" id="1.10.8.60">
    <property type="match status" value="1"/>
</dbReference>
<dbReference type="Pfam" id="PF05362">
    <property type="entry name" value="Lon_C"/>
    <property type="match status" value="1"/>
</dbReference>
<protein>
    <recommendedName>
        <fullName evidence="2">endopeptidase La</fullName>
        <ecNumber evidence="2">3.4.21.53</ecNumber>
    </recommendedName>
</protein>
<keyword evidence="2" id="KW-0720">Serine protease</keyword>
<dbReference type="GO" id="GO:0004176">
    <property type="term" value="F:ATP-dependent peptidase activity"/>
    <property type="evidence" value="ECO:0007669"/>
    <property type="project" value="UniProtKB-UniRule"/>
</dbReference>
<keyword evidence="2" id="KW-0378">Hydrolase</keyword>
<dbReference type="PRINTS" id="PR00830">
    <property type="entry name" value="ENDOLAPTASE"/>
</dbReference>
<dbReference type="RefSeq" id="WP_242950619.1">
    <property type="nucleotide sequence ID" value="NZ_FQXM01000003.1"/>
</dbReference>
<evidence type="ECO:0000256" key="1">
    <source>
        <dbReference type="ARBA" id="ARBA00022670"/>
    </source>
</evidence>
<reference evidence="4 5" key="1">
    <citation type="submission" date="2016-11" db="EMBL/GenBank/DDBJ databases">
        <authorList>
            <person name="Jaros S."/>
            <person name="Januszkiewicz K."/>
            <person name="Wedrychowicz H."/>
        </authorList>
    </citation>
    <scope>NUCLEOTIDE SEQUENCE [LARGE SCALE GENOMIC DNA]</scope>
    <source>
        <strain evidence="4 5">DSM 8605</strain>
    </source>
</reference>
<feature type="domain" description="Lon proteolytic" evidence="3">
    <location>
        <begin position="562"/>
        <end position="757"/>
    </location>
</feature>
<dbReference type="Gene3D" id="3.40.50.300">
    <property type="entry name" value="P-loop containing nucleotide triphosphate hydrolases"/>
    <property type="match status" value="2"/>
</dbReference>
<dbReference type="Proteomes" id="UP000184447">
    <property type="component" value="Unassembled WGS sequence"/>
</dbReference>
<keyword evidence="5" id="KW-1185">Reference proteome</keyword>
<dbReference type="InterPro" id="IPR041699">
    <property type="entry name" value="AAA_32"/>
</dbReference>
<feature type="active site" evidence="2">
    <location>
        <position position="695"/>
    </location>
</feature>
<name>A0A1M5RF38_9CLOT</name>
<dbReference type="Pfam" id="PF20437">
    <property type="entry name" value="LonC_helical"/>
    <property type="match status" value="1"/>
</dbReference>
<sequence>MTTFKELSKEDLMIKVPNMPNFQTTEDIQPYINIIGQKKAVESIDLGLEMDNKYYNIYISGHSSTGKTSYIVRKIEEYAKNLEEPKDWCYVNNFKDEKRPITLELPTETGNKFKLAMDGFVKKLQNQAPAVFSDKSYEKEKNTIINKYQKQIINTTNDLNLKAKELNFLVKQGQQQEFIFIPLDGEKEMEAAVYEALSAEEKDSINERLNDLKLISFEINKEIIEINKKLNEEMDSLDEKLTENIIGDDLAKILKDFGESKQLEKYLYDMKIHIIENIGYFVDSEQEENSAEAKLVEEFFKKFYVNIVVSNLKGSGAPVIYEDFPDYNNIFGKIEFDNIKGNLVTNFSKIRAGSIHKANGGFLIMNAQKLFSNAQCWEPLKQAIMKEKINIEFVSNNVVMVPISSLKPEGIPLKIKVILVGSNYVYSALQANDPEFSKLFKIKAEFDYQIENDQENIMHILGFYSEYIRKNKICPISRDGMEEILRYSSKQVNHQKYFTAQMSTMLQIIDMSCVYTRKTGKKIIEREDIKKAITKYHQMHDLYRQKTLDMYRNKIYIVDLSGFQVGQINGLSVMDYGDAVVGKQHRITVATYAGRAGIVNIERETDMSGNIHSKGVMILSGFIGELVGQELPISFNASIVFEQLYSGIEGDSASAAELLALISSLSRIPINQSMAITGSVNQKGEIQPIGGVNAKIEGYFDICSIDGLNGSHGVVIPNSNINDLVLDDKVVDAVEKGLFHIYAVETIEQCMEIMFKPHFKLDSKGTMQTVKEKMILKLEKYNKILSRK</sequence>
<comment type="catalytic activity">
    <reaction evidence="2">
        <text>Hydrolysis of proteins in presence of ATP.</text>
        <dbReference type="EC" id="3.4.21.53"/>
    </reaction>
</comment>